<gene>
    <name evidence="2" type="ORF">GCM10023082_52790</name>
</gene>
<reference evidence="3" key="1">
    <citation type="journal article" date="2019" name="Int. J. Syst. Evol. Microbiol.">
        <title>The Global Catalogue of Microorganisms (GCM) 10K type strain sequencing project: providing services to taxonomists for standard genome sequencing and annotation.</title>
        <authorList>
            <consortium name="The Broad Institute Genomics Platform"/>
            <consortium name="The Broad Institute Genome Sequencing Center for Infectious Disease"/>
            <person name="Wu L."/>
            <person name="Ma J."/>
        </authorList>
    </citation>
    <scope>NUCLEOTIDE SEQUENCE [LARGE SCALE GENOMIC DNA]</scope>
    <source>
        <strain evidence="3">JCM 30846</strain>
    </source>
</reference>
<organism evidence="2 3">
    <name type="scientific">Streptomyces tremellae</name>
    <dbReference type="NCBI Taxonomy" id="1124239"/>
    <lineage>
        <taxon>Bacteria</taxon>
        <taxon>Bacillati</taxon>
        <taxon>Actinomycetota</taxon>
        <taxon>Actinomycetes</taxon>
        <taxon>Kitasatosporales</taxon>
        <taxon>Streptomycetaceae</taxon>
        <taxon>Streptomyces</taxon>
    </lineage>
</organism>
<keyword evidence="3" id="KW-1185">Reference proteome</keyword>
<dbReference type="InterPro" id="IPR058407">
    <property type="entry name" value="DUF8094"/>
</dbReference>
<proteinExistence type="predicted"/>
<dbReference type="Proteomes" id="UP001499884">
    <property type="component" value="Unassembled WGS sequence"/>
</dbReference>
<name>A0ABP7FXR1_9ACTN</name>
<accession>A0ABP7FXR1</accession>
<protein>
    <recommendedName>
        <fullName evidence="1">DUF8094 domain-containing protein</fullName>
    </recommendedName>
</protein>
<dbReference type="RefSeq" id="WP_345652506.1">
    <property type="nucleotide sequence ID" value="NZ_BAABEP010000051.1"/>
</dbReference>
<comment type="caution">
    <text evidence="2">The sequence shown here is derived from an EMBL/GenBank/DDBJ whole genome shotgun (WGS) entry which is preliminary data.</text>
</comment>
<dbReference type="Pfam" id="PF26366">
    <property type="entry name" value="DUF8094"/>
    <property type="match status" value="1"/>
</dbReference>
<sequence length="310" mass="32679">MAVLSLTASGCVTVHGELAVVPSVKRSEAAKALTAFVDAYNAADKAYDPALDKGRVTGALGAINQAGLRSKSVTSPGGNPHHTDLVLNDPRFTIPKKAGWPRWFVADAAPAGQQRTGDNEVRWLMAFVRESPDADWKAAYLTTMAAGATPRFTTGSDGYAVPPTGADLAVAPARLSADYASYLQTGSPDDFAPGPHTDRWRADRARDAKQPASTVQYADQPLKGGAFTPLALSTQDGGAFVFFATRYFQRQTTAAGYRPQVAADVRPLVRGTVHTKLTKDWMSSQVAEVPASGKVAVISRLEGVTGATGS</sequence>
<evidence type="ECO:0000313" key="2">
    <source>
        <dbReference type="EMBL" id="GAA3750228.1"/>
    </source>
</evidence>
<evidence type="ECO:0000313" key="3">
    <source>
        <dbReference type="Proteomes" id="UP001499884"/>
    </source>
</evidence>
<feature type="domain" description="DUF8094" evidence="1">
    <location>
        <begin position="21"/>
        <end position="309"/>
    </location>
</feature>
<evidence type="ECO:0000259" key="1">
    <source>
        <dbReference type="Pfam" id="PF26366"/>
    </source>
</evidence>
<dbReference type="EMBL" id="BAABEP010000051">
    <property type="protein sequence ID" value="GAA3750228.1"/>
    <property type="molecule type" value="Genomic_DNA"/>
</dbReference>